<dbReference type="EMBL" id="JAPFIT010000011">
    <property type="protein sequence ID" value="MDC5739823.1"/>
    <property type="molecule type" value="Genomic_DNA"/>
</dbReference>
<evidence type="ECO:0008006" key="3">
    <source>
        <dbReference type="Google" id="ProtNLM"/>
    </source>
</evidence>
<evidence type="ECO:0000313" key="2">
    <source>
        <dbReference type="Proteomes" id="UP001150001"/>
    </source>
</evidence>
<keyword evidence="2" id="KW-1185">Reference proteome</keyword>
<accession>A0ABT5GRC8</accession>
<reference evidence="1" key="1">
    <citation type="submission" date="2022-11" db="EMBL/GenBank/DDBJ databases">
        <title>Role of the vibriolysin VemA secreted by the emergent pathogen Vibrio europaeus in the colonization of Manila clam mucus.</title>
        <authorList>
            <person name="Martinez C."/>
            <person name="Rodriguez S."/>
            <person name="Vences A."/>
            <person name="Barja J.L."/>
            <person name="Toranzo A.E."/>
            <person name="Dubert J."/>
        </authorList>
    </citation>
    <scope>NUCLEOTIDE SEQUENCE</scope>
    <source>
        <strain evidence="1">3454</strain>
    </source>
</reference>
<protein>
    <recommendedName>
        <fullName evidence="3">Zona occludens toxin N-terminal domain-containing protein</fullName>
    </recommendedName>
</protein>
<evidence type="ECO:0000313" key="1">
    <source>
        <dbReference type="EMBL" id="MDC5739823.1"/>
    </source>
</evidence>
<sequence>MLHTQMSPTTAQLKRIMKKAEQDKAYRLKTAAFKEWQHKLHPNDQLPRGAFFKNKRAGKPIVIMDECHMYFKRPARPFPHDPTAALSFTDQTQISRVGNASAITASGERCLAAASQQSA</sequence>
<gene>
    <name evidence="1" type="ORF">OPW20_07070</name>
</gene>
<dbReference type="RefSeq" id="WP_272237489.1">
    <property type="nucleotide sequence ID" value="NZ_JAPFIQ010000024.1"/>
</dbReference>
<proteinExistence type="predicted"/>
<comment type="caution">
    <text evidence="1">The sequence shown here is derived from an EMBL/GenBank/DDBJ whole genome shotgun (WGS) entry which is preliminary data.</text>
</comment>
<dbReference type="Proteomes" id="UP001150001">
    <property type="component" value="Unassembled WGS sequence"/>
</dbReference>
<name>A0ABT5GRC8_9VIBR</name>
<organism evidence="1 2">
    <name type="scientific">Vibrio europaeus</name>
    <dbReference type="NCBI Taxonomy" id="300876"/>
    <lineage>
        <taxon>Bacteria</taxon>
        <taxon>Pseudomonadati</taxon>
        <taxon>Pseudomonadota</taxon>
        <taxon>Gammaproteobacteria</taxon>
        <taxon>Vibrionales</taxon>
        <taxon>Vibrionaceae</taxon>
        <taxon>Vibrio</taxon>
        <taxon>Vibrio oreintalis group</taxon>
    </lineage>
</organism>